<keyword evidence="3" id="KW-0597">Phosphoprotein</keyword>
<dbReference type="EMBL" id="VJMH01000705">
    <property type="protein sequence ID" value="KAF0714837.1"/>
    <property type="molecule type" value="Genomic_DNA"/>
</dbReference>
<reference evidence="17" key="2">
    <citation type="submission" date="2019-06" db="EMBL/GenBank/DDBJ databases">
        <title>Genomics analysis of Aphanomyces spp. identifies a new class of oomycete effector associated with host adaptation.</title>
        <authorList>
            <person name="Gaulin E."/>
        </authorList>
    </citation>
    <scope>NUCLEOTIDE SEQUENCE</scope>
    <source>
        <strain evidence="17">CBS 578.67</strain>
    </source>
</reference>
<dbReference type="InterPro" id="IPR059000">
    <property type="entry name" value="ATPase_P-type_domA"/>
</dbReference>
<feature type="transmembrane region" description="Helical" evidence="14">
    <location>
        <begin position="1040"/>
        <end position="1060"/>
    </location>
</feature>
<evidence type="ECO:0000313" key="17">
    <source>
        <dbReference type="EMBL" id="KAF0714837.1"/>
    </source>
</evidence>
<feature type="transmembrane region" description="Helical" evidence="14">
    <location>
        <begin position="1010"/>
        <end position="1028"/>
    </location>
</feature>
<evidence type="ECO:0000256" key="3">
    <source>
        <dbReference type="ARBA" id="ARBA00022553"/>
    </source>
</evidence>
<dbReference type="InterPro" id="IPR001757">
    <property type="entry name" value="P_typ_ATPase"/>
</dbReference>
<dbReference type="Gene3D" id="1.20.1110.10">
    <property type="entry name" value="Calcium-transporting ATPase, transmembrane domain"/>
    <property type="match status" value="1"/>
</dbReference>
<comment type="similarity">
    <text evidence="2">Belongs to the cation transport ATPase (P-type) (TC 3.A.3) family. Type V subfamily.</text>
</comment>
<gene>
    <name evidence="18" type="primary">Aste57867_3658</name>
    <name evidence="17" type="ORF">As57867_003647</name>
    <name evidence="18" type="ORF">ASTE57867_3658</name>
</gene>
<evidence type="ECO:0000259" key="16">
    <source>
        <dbReference type="Pfam" id="PF00690"/>
    </source>
</evidence>
<dbReference type="GO" id="GO:0019829">
    <property type="term" value="F:ATPase-coupled monoatomic cation transmembrane transporter activity"/>
    <property type="evidence" value="ECO:0007669"/>
    <property type="project" value="TreeGrafter"/>
</dbReference>
<keyword evidence="10 14" id="KW-1133">Transmembrane helix</keyword>
<dbReference type="PROSITE" id="PS00154">
    <property type="entry name" value="ATPASE_E1_E2"/>
    <property type="match status" value="1"/>
</dbReference>
<dbReference type="Proteomes" id="UP000332933">
    <property type="component" value="Unassembled WGS sequence"/>
</dbReference>
<feature type="transmembrane region" description="Helical" evidence="14">
    <location>
        <begin position="876"/>
        <end position="895"/>
    </location>
</feature>
<dbReference type="SUPFAM" id="SSF81665">
    <property type="entry name" value="Calcium ATPase, transmembrane domain M"/>
    <property type="match status" value="1"/>
</dbReference>
<keyword evidence="8" id="KW-0460">Magnesium</keyword>
<dbReference type="InterPro" id="IPR023214">
    <property type="entry name" value="HAD_sf"/>
</dbReference>
<evidence type="ECO:0000256" key="1">
    <source>
        <dbReference type="ARBA" id="ARBA00004141"/>
    </source>
</evidence>
<organism evidence="18 19">
    <name type="scientific">Aphanomyces stellatus</name>
    <dbReference type="NCBI Taxonomy" id="120398"/>
    <lineage>
        <taxon>Eukaryota</taxon>
        <taxon>Sar</taxon>
        <taxon>Stramenopiles</taxon>
        <taxon>Oomycota</taxon>
        <taxon>Saprolegniomycetes</taxon>
        <taxon>Saprolegniales</taxon>
        <taxon>Verrucalvaceae</taxon>
        <taxon>Aphanomyces</taxon>
    </lineage>
</organism>
<dbReference type="NCBIfam" id="TIGR01494">
    <property type="entry name" value="ATPase_P-type"/>
    <property type="match status" value="2"/>
</dbReference>
<evidence type="ECO:0000259" key="15">
    <source>
        <dbReference type="Pfam" id="PF00122"/>
    </source>
</evidence>
<comment type="subcellular location">
    <subcellularLocation>
        <location evidence="1">Membrane</location>
        <topology evidence="1">Multi-pass membrane protein</topology>
    </subcellularLocation>
</comment>
<evidence type="ECO:0000256" key="12">
    <source>
        <dbReference type="ARBA" id="ARBA00049360"/>
    </source>
</evidence>
<dbReference type="InterPro" id="IPR004014">
    <property type="entry name" value="ATPase_P-typ_cation-transptr_N"/>
</dbReference>
<feature type="transmembrane region" description="Helical" evidence="14">
    <location>
        <begin position="448"/>
        <end position="470"/>
    </location>
</feature>
<dbReference type="EMBL" id="CAADRA010000705">
    <property type="protein sequence ID" value="VFT80813.1"/>
    <property type="molecule type" value="Genomic_DNA"/>
</dbReference>
<evidence type="ECO:0000313" key="18">
    <source>
        <dbReference type="EMBL" id="VFT80813.1"/>
    </source>
</evidence>
<feature type="transmembrane region" description="Helical" evidence="14">
    <location>
        <begin position="907"/>
        <end position="927"/>
    </location>
</feature>
<name>A0A485KCI5_9STRA</name>
<evidence type="ECO:0000256" key="4">
    <source>
        <dbReference type="ARBA" id="ARBA00022692"/>
    </source>
</evidence>
<dbReference type="InterPro" id="IPR023298">
    <property type="entry name" value="ATPase_P-typ_TM_dom_sf"/>
</dbReference>
<comment type="catalytic activity">
    <reaction evidence="12">
        <text>ATP + H2O = ADP + phosphate + H(+)</text>
        <dbReference type="Rhea" id="RHEA:13065"/>
        <dbReference type="ChEBI" id="CHEBI:15377"/>
        <dbReference type="ChEBI" id="CHEBI:15378"/>
        <dbReference type="ChEBI" id="CHEBI:30616"/>
        <dbReference type="ChEBI" id="CHEBI:43474"/>
        <dbReference type="ChEBI" id="CHEBI:456216"/>
    </reaction>
</comment>
<keyword evidence="6" id="KW-0547">Nucleotide-binding</keyword>
<dbReference type="GO" id="GO:0140358">
    <property type="term" value="F:P-type transmembrane transporter activity"/>
    <property type="evidence" value="ECO:0007669"/>
    <property type="project" value="InterPro"/>
</dbReference>
<feature type="region of interest" description="Disordered" evidence="13">
    <location>
        <begin position="1"/>
        <end position="65"/>
    </location>
</feature>
<dbReference type="OrthoDB" id="48943at2759"/>
<dbReference type="GO" id="GO:0005524">
    <property type="term" value="F:ATP binding"/>
    <property type="evidence" value="ECO:0007669"/>
    <property type="project" value="UniProtKB-KW"/>
</dbReference>
<dbReference type="Pfam" id="PF13246">
    <property type="entry name" value="Cation_ATPase"/>
    <property type="match status" value="1"/>
</dbReference>
<dbReference type="Gene3D" id="2.70.150.10">
    <property type="entry name" value="Calcium-transporting ATPase, cytoplasmic transduction domain A"/>
    <property type="match status" value="1"/>
</dbReference>
<evidence type="ECO:0000256" key="2">
    <source>
        <dbReference type="ARBA" id="ARBA00006000"/>
    </source>
</evidence>
<feature type="transmembrane region" description="Helical" evidence="14">
    <location>
        <begin position="88"/>
        <end position="112"/>
    </location>
</feature>
<dbReference type="InterPro" id="IPR006544">
    <property type="entry name" value="P-type_TPase_V"/>
</dbReference>
<evidence type="ECO:0000313" key="19">
    <source>
        <dbReference type="Proteomes" id="UP000332933"/>
    </source>
</evidence>
<evidence type="ECO:0000256" key="5">
    <source>
        <dbReference type="ARBA" id="ARBA00022723"/>
    </source>
</evidence>
<dbReference type="SUPFAM" id="SSF81660">
    <property type="entry name" value="Metal cation-transporting ATPase, ATP-binding domain N"/>
    <property type="match status" value="1"/>
</dbReference>
<dbReference type="InterPro" id="IPR008250">
    <property type="entry name" value="ATPase_P-typ_transduc_dom_A_sf"/>
</dbReference>
<dbReference type="AlphaFoldDB" id="A0A485KCI5"/>
<dbReference type="InterPro" id="IPR023299">
    <property type="entry name" value="ATPase_P-typ_cyto_dom_N"/>
</dbReference>
<keyword evidence="5" id="KW-0479">Metal-binding</keyword>
<feature type="domain" description="Cation-transporting P-type ATPase N-terminal" evidence="16">
    <location>
        <begin position="188"/>
        <end position="248"/>
    </location>
</feature>
<dbReference type="GO" id="GO:0016887">
    <property type="term" value="F:ATP hydrolysis activity"/>
    <property type="evidence" value="ECO:0007669"/>
    <property type="project" value="InterPro"/>
</dbReference>
<sequence length="1117" mass="123300">MLHPSDFLGEARSPAKAYSVQPSPTDQSDRANVILKRHNEQQRGGEASAKHSMRPSASDREHEKLLRSSDQSSLAMCCTLYTSSTCSLALFVGLSIATLGLVPLATLWWPWLYPILARRRLSPSDSLDVADFVLVQTQEAWEERPLHHCQPLNPADKRPVTWFTFRTQHYVWVHETATFEGRVRDDEPVDTSVARLQAGGWTTFEADTLHLRYGPNSLDIEQPTAWTLLGRKVAHPFYLFQIMSIVVWLNDDYISYALVILLLSTLSIMYEVMTQVQNGHTLARFRIDCLVSVVRNCGTLETVHAHDLVVGDIVCIGQGIVPADIRLVRGTCIVDESSLTGEAVPVVKQVGSSQWSTKHDMLSAGTTVLQHDSMSRGCVTAIGFATSRGQLFRSVLYPPANQIKFERDSYRFLAILVVVGVAAAIHLLVDLADNHVTTPQVIVKTLDILTVTIPPALPLVLTVGIGFALARLHTRGICCIDASTINFCGGVTCVCFDKTGTLTCDEMEFVGVHIDDTLHRTTKTIDVASSHGRDVLRAMATCHSLAQLDALVGHPLELAMVQASGYAIHGNRVSSLDDCVDTVLSLPFDPTLQRATVVVHDASQHTVFSKGAPDTMRALCHNYSDLLAAIAAAYTARGHYCLALAAKSIDDAALSPSTWQREALESNLTFLAFLLFKNPVKPNALEVVRDLHAARVDVRMLTGDNVLTAIHVCRELEMTMSRLMWIDVDVHDESRVVRCAAERGRGPVEPLLEHQMDWLVETYELAVTGPALALVKRTFQEDSVTKIVDNARIFAAMRPDQKTWVVERLMHQGLCVAMCGDGANDCGALKAAHVGLALSDTDASIVAPFTSRRKDIHDVITLLQEGRCALTTSFLALKYMFMYPIIQLVVVQYLYSHGSELSNNEYLADDLGIVLGLSMLMLNTSPASKLSYRLPPETLYAPSILCSLLGHIGIFVGTVYLSLDCLQQSDWYCSLAMVKHEAPAPPSAICYPYKPNPTTGFTSYTYENSVLWFVGHMQYVILALAFNVTSYFRQPFYSNGPFVICLLATLGFVVGVLLSPETWVLDTFQVVALPQSIRRTLLYISFGNTAASVLWEVIATKILGSCRRFARRFSFTL</sequence>
<evidence type="ECO:0000256" key="11">
    <source>
        <dbReference type="ARBA" id="ARBA00023136"/>
    </source>
</evidence>
<dbReference type="InterPro" id="IPR018303">
    <property type="entry name" value="ATPase_P-typ_P_site"/>
</dbReference>
<dbReference type="Gene3D" id="3.40.1110.10">
    <property type="entry name" value="Calcium-transporting ATPase, cytoplasmic domain N"/>
    <property type="match status" value="1"/>
</dbReference>
<evidence type="ECO:0000256" key="14">
    <source>
        <dbReference type="SAM" id="Phobius"/>
    </source>
</evidence>
<protein>
    <submittedName>
        <fullName evidence="18">Aste57867_3658 protein</fullName>
    </submittedName>
</protein>
<dbReference type="SFLD" id="SFLDG00002">
    <property type="entry name" value="C1.7:_P-type_atpase_like"/>
    <property type="match status" value="1"/>
</dbReference>
<evidence type="ECO:0000256" key="6">
    <source>
        <dbReference type="ARBA" id="ARBA00022741"/>
    </source>
</evidence>
<evidence type="ECO:0000256" key="13">
    <source>
        <dbReference type="SAM" id="MobiDB-lite"/>
    </source>
</evidence>
<dbReference type="GO" id="GO:0016020">
    <property type="term" value="C:membrane"/>
    <property type="evidence" value="ECO:0007669"/>
    <property type="project" value="UniProtKB-SubCell"/>
</dbReference>
<evidence type="ECO:0000256" key="10">
    <source>
        <dbReference type="ARBA" id="ARBA00022989"/>
    </source>
</evidence>
<proteinExistence type="inferred from homology"/>
<feature type="domain" description="P-type ATPase A" evidence="15">
    <location>
        <begin position="293"/>
        <end position="395"/>
    </location>
</feature>
<evidence type="ECO:0000256" key="9">
    <source>
        <dbReference type="ARBA" id="ARBA00022967"/>
    </source>
</evidence>
<accession>A0A485KCI5</accession>
<dbReference type="SFLD" id="SFLDF00027">
    <property type="entry name" value="p-type_atpase"/>
    <property type="match status" value="1"/>
</dbReference>
<evidence type="ECO:0000256" key="8">
    <source>
        <dbReference type="ARBA" id="ARBA00022842"/>
    </source>
</evidence>
<dbReference type="SFLD" id="SFLDS00003">
    <property type="entry name" value="Haloacid_Dehalogenase"/>
    <property type="match status" value="1"/>
</dbReference>
<keyword evidence="9" id="KW-1278">Translocase</keyword>
<keyword evidence="19" id="KW-1185">Reference proteome</keyword>
<dbReference type="GO" id="GO:0046872">
    <property type="term" value="F:metal ion binding"/>
    <property type="evidence" value="ECO:0007669"/>
    <property type="project" value="UniProtKB-KW"/>
</dbReference>
<feature type="transmembrane region" description="Helical" evidence="14">
    <location>
        <begin position="410"/>
        <end position="428"/>
    </location>
</feature>
<dbReference type="PRINTS" id="PR00119">
    <property type="entry name" value="CATATPASE"/>
</dbReference>
<keyword evidence="7" id="KW-0067">ATP-binding</keyword>
<reference evidence="18 19" key="1">
    <citation type="submission" date="2019-03" db="EMBL/GenBank/DDBJ databases">
        <authorList>
            <person name="Gaulin E."/>
            <person name="Dumas B."/>
        </authorList>
    </citation>
    <scope>NUCLEOTIDE SEQUENCE [LARGE SCALE GENOMIC DNA]</scope>
    <source>
        <strain evidence="18">CBS 568.67</strain>
    </source>
</reference>
<dbReference type="PANTHER" id="PTHR45630">
    <property type="entry name" value="CATION-TRANSPORTING ATPASE-RELATED"/>
    <property type="match status" value="1"/>
</dbReference>
<feature type="transmembrane region" description="Helical" evidence="14">
    <location>
        <begin position="1080"/>
        <end position="1103"/>
    </location>
</feature>
<dbReference type="PANTHER" id="PTHR45630:SF8">
    <property type="entry name" value="CATION-TRANSPORTING ATPASE"/>
    <property type="match status" value="1"/>
</dbReference>
<dbReference type="InterPro" id="IPR036412">
    <property type="entry name" value="HAD-like_sf"/>
</dbReference>
<evidence type="ECO:0000256" key="7">
    <source>
        <dbReference type="ARBA" id="ARBA00022840"/>
    </source>
</evidence>
<dbReference type="SUPFAM" id="SSF81653">
    <property type="entry name" value="Calcium ATPase, transduction domain A"/>
    <property type="match status" value="1"/>
</dbReference>
<keyword evidence="4 14" id="KW-0812">Transmembrane</keyword>
<dbReference type="Gene3D" id="3.40.50.1000">
    <property type="entry name" value="HAD superfamily/HAD-like"/>
    <property type="match status" value="1"/>
</dbReference>
<dbReference type="Pfam" id="PF00122">
    <property type="entry name" value="E1-E2_ATPase"/>
    <property type="match status" value="1"/>
</dbReference>
<dbReference type="NCBIfam" id="TIGR01657">
    <property type="entry name" value="P-ATPase-V"/>
    <property type="match status" value="1"/>
</dbReference>
<dbReference type="Pfam" id="PF00690">
    <property type="entry name" value="Cation_ATPase_N"/>
    <property type="match status" value="1"/>
</dbReference>
<keyword evidence="11 14" id="KW-0472">Membrane</keyword>
<dbReference type="InterPro" id="IPR044492">
    <property type="entry name" value="P_typ_ATPase_HD_dom"/>
</dbReference>
<dbReference type="SUPFAM" id="SSF56784">
    <property type="entry name" value="HAD-like"/>
    <property type="match status" value="1"/>
</dbReference>
<feature type="transmembrane region" description="Helical" evidence="14">
    <location>
        <begin position="939"/>
        <end position="961"/>
    </location>
</feature>